<dbReference type="Pfam" id="PF07859">
    <property type="entry name" value="Abhydrolase_3"/>
    <property type="match status" value="1"/>
</dbReference>
<name>A0A2U2CG80_9RHOB</name>
<dbReference type="PANTHER" id="PTHR48081:SF8">
    <property type="entry name" value="ALPHA_BETA HYDROLASE FOLD-3 DOMAIN-CONTAINING PROTEIN-RELATED"/>
    <property type="match status" value="1"/>
</dbReference>
<proteinExistence type="predicted"/>
<dbReference type="AlphaFoldDB" id="A0A2U2CG80"/>
<dbReference type="InterPro" id="IPR013094">
    <property type="entry name" value="AB_hydrolase_3"/>
</dbReference>
<dbReference type="GO" id="GO:0016787">
    <property type="term" value="F:hydrolase activity"/>
    <property type="evidence" value="ECO:0007669"/>
    <property type="project" value="UniProtKB-KW"/>
</dbReference>
<keyword evidence="1" id="KW-0378">Hydrolase</keyword>
<dbReference type="Proteomes" id="UP000244940">
    <property type="component" value="Unassembled WGS sequence"/>
</dbReference>
<gene>
    <name evidence="3" type="ORF">C4N9_03530</name>
</gene>
<dbReference type="PANTHER" id="PTHR48081">
    <property type="entry name" value="AB HYDROLASE SUPERFAMILY PROTEIN C4A8.06C"/>
    <property type="match status" value="1"/>
</dbReference>
<sequence length="308" mass="32703">MTDDTQLETLTDYAWLPSEIRDFIARTEAAYPPDAVNFSIAEQRAFYDRLCADFDQPHPPGLTTEDLTIAEIPCRRYTPTRPRGGVTGIYFHGGGFVVGGLESHDAIVAELAERAGLTMIAVDYRLVPEHRHPAAYLDCLAVVDAVPGPKVLAGDSAGGTLAASVSAARPGLAGQVLIYPGLGGEGLPSFTRHAKAPMLSADECRYYETVRYDGPVPVGDVTARPLDAEDYGDLPPTAIFIAEADPLASGGVEYAARLAEAGVDVSLTEEPGMVHGYLRARHMSPGAAESFARIAEALDRFATQAVGA</sequence>
<evidence type="ECO:0000313" key="4">
    <source>
        <dbReference type="Proteomes" id="UP000244940"/>
    </source>
</evidence>
<dbReference type="RefSeq" id="WP_109531917.1">
    <property type="nucleotide sequence ID" value="NZ_QEYD01000002.1"/>
</dbReference>
<evidence type="ECO:0000256" key="1">
    <source>
        <dbReference type="ARBA" id="ARBA00022801"/>
    </source>
</evidence>
<evidence type="ECO:0000259" key="2">
    <source>
        <dbReference type="Pfam" id="PF07859"/>
    </source>
</evidence>
<dbReference type="InterPro" id="IPR050300">
    <property type="entry name" value="GDXG_lipolytic_enzyme"/>
</dbReference>
<comment type="caution">
    <text evidence="3">The sequence shown here is derived from an EMBL/GenBank/DDBJ whole genome shotgun (WGS) entry which is preliminary data.</text>
</comment>
<dbReference type="OrthoDB" id="9806180at2"/>
<dbReference type="SUPFAM" id="SSF53474">
    <property type="entry name" value="alpha/beta-Hydrolases"/>
    <property type="match status" value="1"/>
</dbReference>
<protein>
    <recommendedName>
        <fullName evidence="2">Alpha/beta hydrolase fold-3 domain-containing protein</fullName>
    </recommendedName>
</protein>
<accession>A0A2U2CG80</accession>
<reference evidence="3 4" key="1">
    <citation type="submission" date="2018-05" db="EMBL/GenBank/DDBJ databases">
        <title>Pararhodobacter marina sp. nov., isolated from deep-sea water of the Indian Ocean.</title>
        <authorList>
            <person name="Lai Q.Sr."/>
            <person name="Liu X."/>
            <person name="Shao Z."/>
        </authorList>
    </citation>
    <scope>NUCLEOTIDE SEQUENCE [LARGE SCALE GENOMIC DNA]</scope>
    <source>
        <strain evidence="3 4">CIC4N-9</strain>
    </source>
</reference>
<organism evidence="3 4">
    <name type="scientific">Pararhodobacter marinus</name>
    <dbReference type="NCBI Taxonomy" id="2184063"/>
    <lineage>
        <taxon>Bacteria</taxon>
        <taxon>Pseudomonadati</taxon>
        <taxon>Pseudomonadota</taxon>
        <taxon>Alphaproteobacteria</taxon>
        <taxon>Rhodobacterales</taxon>
        <taxon>Paracoccaceae</taxon>
        <taxon>Pararhodobacter</taxon>
    </lineage>
</organism>
<keyword evidence="4" id="KW-1185">Reference proteome</keyword>
<evidence type="ECO:0000313" key="3">
    <source>
        <dbReference type="EMBL" id="PWE30839.1"/>
    </source>
</evidence>
<feature type="domain" description="Alpha/beta hydrolase fold-3" evidence="2">
    <location>
        <begin position="89"/>
        <end position="278"/>
    </location>
</feature>
<dbReference type="Gene3D" id="3.40.50.1820">
    <property type="entry name" value="alpha/beta hydrolase"/>
    <property type="match status" value="1"/>
</dbReference>
<dbReference type="InterPro" id="IPR029058">
    <property type="entry name" value="AB_hydrolase_fold"/>
</dbReference>
<dbReference type="GeneID" id="94363950"/>
<dbReference type="EMBL" id="QEYD01000002">
    <property type="protein sequence ID" value="PWE30839.1"/>
    <property type="molecule type" value="Genomic_DNA"/>
</dbReference>